<keyword evidence="4" id="KW-0677">Repeat</keyword>
<name>A0A7S4PPP5_GUITH</name>
<dbReference type="GO" id="GO:0005886">
    <property type="term" value="C:plasma membrane"/>
    <property type="evidence" value="ECO:0007669"/>
    <property type="project" value="TreeGrafter"/>
</dbReference>
<proteinExistence type="predicted"/>
<keyword evidence="6 7" id="KW-0472">Membrane</keyword>
<dbReference type="Pfam" id="PF03600">
    <property type="entry name" value="CitMHS"/>
    <property type="match status" value="1"/>
</dbReference>
<evidence type="ECO:0000256" key="2">
    <source>
        <dbReference type="ARBA" id="ARBA00022448"/>
    </source>
</evidence>
<evidence type="ECO:0000256" key="1">
    <source>
        <dbReference type="ARBA" id="ARBA00004141"/>
    </source>
</evidence>
<feature type="transmembrane region" description="Helical" evidence="7">
    <location>
        <begin position="7"/>
        <end position="27"/>
    </location>
</feature>
<dbReference type="EMBL" id="HBKN01051024">
    <property type="protein sequence ID" value="CAE2341804.1"/>
    <property type="molecule type" value="Transcribed_RNA"/>
</dbReference>
<feature type="domain" description="Citrate transporter-like" evidence="8">
    <location>
        <begin position="20"/>
        <end position="642"/>
    </location>
</feature>
<keyword evidence="3 7" id="KW-0812">Transmembrane</keyword>
<feature type="transmembrane region" description="Helical" evidence="7">
    <location>
        <begin position="98"/>
        <end position="125"/>
    </location>
</feature>
<evidence type="ECO:0000256" key="6">
    <source>
        <dbReference type="ARBA" id="ARBA00023136"/>
    </source>
</evidence>
<dbReference type="PROSITE" id="PS01271">
    <property type="entry name" value="NA_SULFATE"/>
    <property type="match status" value="1"/>
</dbReference>
<gene>
    <name evidence="9" type="ORF">GTHE00462_LOCUS39800</name>
</gene>
<accession>A0A7S4PPP5</accession>
<dbReference type="InterPro" id="IPR004680">
    <property type="entry name" value="Cit_transptr-like_dom"/>
</dbReference>
<keyword evidence="2" id="KW-0813">Transport</keyword>
<evidence type="ECO:0000256" key="4">
    <source>
        <dbReference type="ARBA" id="ARBA00022737"/>
    </source>
</evidence>
<feature type="transmembrane region" description="Helical" evidence="7">
    <location>
        <begin position="137"/>
        <end position="164"/>
    </location>
</feature>
<sequence length="704" mass="76332">MASVNSWQPWFVAVMIFVLFVLLVSGVKTPETVAFMCMCIIWNSGIITTQEALAGFSNSGVLAIGVLFVVVQAIERTQLAPWAARNVFGMKTGIRSGLFRLCTLCFVISAFLNNTPVVALLTPITRDWARMRGFPPSLFLIPLSFSTILGGLLTIIGTSTNLVVVALAEDAKLYIPSFFETAYIGLPAGVMGVLYLVLVGPALLPRTGGMFRYMKDKNKELITEVTLPENFAYIGQPIDKALSDLGLHRDVLIKIRRKLQSVDSSGSNTFTNSDEIKSESNLGADVEVTPTLRANARVGYVDIYPVPSHELLQVGDTLFLSGGRTTMMALHSAAAAKNLNILNSDVPELAQDGIQFFEVVLSNKNAFVGDVVAQSSFGQFYGCSLLALRQKGRSSEPVSTVVNPQPAQDAGKNSIENRRRMYGEIEYERECSLPLDAANFDPDDQLDEENGGNFVKPIEVSHSRLHAGDVILALAHAEFGEKWADSDDFLMITALGAVPKPPKAYDYFPVLVFCGMVAWVVAGNGKVDMVKSAMTAAAVLIAGGWIDAKKAVGYVSWDLMLLIGSMLGISRSITTSGLADILGSALRNTGVNPMGSLFMIYGITTVMTEITTNNAAAGLIFPLVIDLAAKLGVSYKPYMFTIMAAASSSFITPIGYQTNMMVWGPGGYKYIDFMRIGIPLNMLHMVITCLLVSRFWPFHENLGN</sequence>
<feature type="transmembrane region" description="Helical" evidence="7">
    <location>
        <begin position="637"/>
        <end position="656"/>
    </location>
</feature>
<dbReference type="InterPro" id="IPR031312">
    <property type="entry name" value="Na/sul_symport_CS"/>
</dbReference>
<evidence type="ECO:0000259" key="8">
    <source>
        <dbReference type="Pfam" id="PF03600"/>
    </source>
</evidence>
<evidence type="ECO:0000256" key="3">
    <source>
        <dbReference type="ARBA" id="ARBA00022692"/>
    </source>
</evidence>
<evidence type="ECO:0000256" key="7">
    <source>
        <dbReference type="SAM" id="Phobius"/>
    </source>
</evidence>
<reference evidence="9" key="1">
    <citation type="submission" date="2021-01" db="EMBL/GenBank/DDBJ databases">
        <authorList>
            <person name="Corre E."/>
            <person name="Pelletier E."/>
            <person name="Niang G."/>
            <person name="Scheremetjew M."/>
            <person name="Finn R."/>
            <person name="Kale V."/>
            <person name="Holt S."/>
            <person name="Cochrane G."/>
            <person name="Meng A."/>
            <person name="Brown T."/>
            <person name="Cohen L."/>
        </authorList>
    </citation>
    <scope>NUCLEOTIDE SEQUENCE</scope>
    <source>
        <strain evidence="9">CCMP 2712</strain>
    </source>
</reference>
<dbReference type="PANTHER" id="PTHR43652:SF2">
    <property type="entry name" value="BASIC AMINO ACID ANTIPORTER YFCC-RELATED"/>
    <property type="match status" value="1"/>
</dbReference>
<feature type="transmembrane region" description="Helical" evidence="7">
    <location>
        <begin position="184"/>
        <end position="204"/>
    </location>
</feature>
<dbReference type="PANTHER" id="PTHR43652">
    <property type="entry name" value="BASIC AMINO ACID ANTIPORTER YFCC-RELATED"/>
    <property type="match status" value="1"/>
</dbReference>
<evidence type="ECO:0000256" key="5">
    <source>
        <dbReference type="ARBA" id="ARBA00022989"/>
    </source>
</evidence>
<comment type="subcellular location">
    <subcellularLocation>
        <location evidence="1">Membrane</location>
        <topology evidence="1">Multi-pass membrane protein</topology>
    </subcellularLocation>
</comment>
<protein>
    <recommendedName>
        <fullName evidence="8">Citrate transporter-like domain-containing protein</fullName>
    </recommendedName>
</protein>
<organism evidence="9">
    <name type="scientific">Guillardia theta</name>
    <name type="common">Cryptophyte</name>
    <name type="synonym">Cryptomonas phi</name>
    <dbReference type="NCBI Taxonomy" id="55529"/>
    <lineage>
        <taxon>Eukaryota</taxon>
        <taxon>Cryptophyceae</taxon>
        <taxon>Pyrenomonadales</taxon>
        <taxon>Geminigeraceae</taxon>
        <taxon>Guillardia</taxon>
    </lineage>
</organism>
<feature type="transmembrane region" description="Helical" evidence="7">
    <location>
        <begin position="56"/>
        <end position="74"/>
    </location>
</feature>
<keyword evidence="5 7" id="KW-1133">Transmembrane helix</keyword>
<dbReference type="InterPro" id="IPR051679">
    <property type="entry name" value="DASS-Related_Transporters"/>
</dbReference>
<evidence type="ECO:0000313" key="9">
    <source>
        <dbReference type="EMBL" id="CAE2341804.1"/>
    </source>
</evidence>
<dbReference type="AlphaFoldDB" id="A0A7S4PPP5"/>
<dbReference type="GO" id="GO:0055085">
    <property type="term" value="P:transmembrane transport"/>
    <property type="evidence" value="ECO:0007669"/>
    <property type="project" value="InterPro"/>
</dbReference>
<feature type="transmembrane region" description="Helical" evidence="7">
    <location>
        <begin position="676"/>
        <end position="696"/>
    </location>
</feature>
<feature type="transmembrane region" description="Helical" evidence="7">
    <location>
        <begin position="599"/>
        <end position="625"/>
    </location>
</feature>